<evidence type="ECO:0000256" key="6">
    <source>
        <dbReference type="ARBA" id="ARBA00022859"/>
    </source>
</evidence>
<evidence type="ECO:0000256" key="8">
    <source>
        <dbReference type="SAM" id="SignalP"/>
    </source>
</evidence>
<keyword evidence="8" id="KW-0732">Signal</keyword>
<evidence type="ECO:0000256" key="3">
    <source>
        <dbReference type="ARBA" id="ARBA00022525"/>
    </source>
</evidence>
<evidence type="ECO:0000313" key="10">
    <source>
        <dbReference type="EMBL" id="VEN33768.1"/>
    </source>
</evidence>
<evidence type="ECO:0000256" key="5">
    <source>
        <dbReference type="ARBA" id="ARBA00022588"/>
    </source>
</evidence>
<keyword evidence="5" id="KW-0399">Innate immunity</keyword>
<dbReference type="GO" id="GO:0042742">
    <property type="term" value="P:defense response to bacterium"/>
    <property type="evidence" value="ECO:0007669"/>
    <property type="project" value="UniProtKB-KW"/>
</dbReference>
<proteinExistence type="inferred from homology"/>
<evidence type="ECO:0000256" key="7">
    <source>
        <dbReference type="ARBA" id="ARBA00023022"/>
    </source>
</evidence>
<feature type="signal peptide" evidence="8">
    <location>
        <begin position="1"/>
        <end position="16"/>
    </location>
</feature>
<organism evidence="10 11">
    <name type="scientific">Callosobruchus maculatus</name>
    <name type="common">Southern cowpea weevil</name>
    <name type="synonym">Pulse bruchid</name>
    <dbReference type="NCBI Taxonomy" id="64391"/>
    <lineage>
        <taxon>Eukaryota</taxon>
        <taxon>Metazoa</taxon>
        <taxon>Ecdysozoa</taxon>
        <taxon>Arthropoda</taxon>
        <taxon>Hexapoda</taxon>
        <taxon>Insecta</taxon>
        <taxon>Pterygota</taxon>
        <taxon>Neoptera</taxon>
        <taxon>Endopterygota</taxon>
        <taxon>Coleoptera</taxon>
        <taxon>Polyphaga</taxon>
        <taxon>Cucujiformia</taxon>
        <taxon>Chrysomeloidea</taxon>
        <taxon>Chrysomelidae</taxon>
        <taxon>Bruchinae</taxon>
        <taxon>Bruchini</taxon>
        <taxon>Callosobruchus</taxon>
    </lineage>
</organism>
<dbReference type="OrthoDB" id="8117451at2759"/>
<dbReference type="Proteomes" id="UP000410492">
    <property type="component" value="Unassembled WGS sequence"/>
</dbReference>
<evidence type="ECO:0000313" key="11">
    <source>
        <dbReference type="Proteomes" id="UP000410492"/>
    </source>
</evidence>
<accession>A0A653BDY5</accession>
<evidence type="ECO:0000256" key="4">
    <source>
        <dbReference type="ARBA" id="ARBA00022529"/>
    </source>
</evidence>
<feature type="domain" description="Attacin C-terminal" evidence="9">
    <location>
        <begin position="54"/>
        <end position="167"/>
    </location>
</feature>
<name>A0A653BDY5_CALMS</name>
<dbReference type="InterPro" id="IPR005521">
    <property type="entry name" value="Attacin_C"/>
</dbReference>
<comment type="subcellular location">
    <subcellularLocation>
        <location evidence="1">Secreted</location>
    </subcellularLocation>
</comment>
<sequence>MKHIIIIGLCFMVVNGMPYEIAEDEEGQEYYMVPLSRARRSPDTETSICVKEKSSGVAHSGNIFDKNGHRLDGSAYANKDHHSPGIKPDQFGGQWNYNHDPSRTSAFVGADHTKGYGTDAGAGIKHDIHRSKDFNVGVGVGAQKHYGGPGGDTRPQFGAFVRGSGRF</sequence>
<evidence type="ECO:0000256" key="1">
    <source>
        <dbReference type="ARBA" id="ARBA00004613"/>
    </source>
</evidence>
<keyword evidence="7" id="KW-0044">Antibiotic</keyword>
<keyword evidence="6" id="KW-0391">Immunity</keyword>
<protein>
    <recommendedName>
        <fullName evidence="9">Attacin C-terminal domain-containing protein</fullName>
    </recommendedName>
</protein>
<dbReference type="EMBL" id="CAACVG010000220">
    <property type="protein sequence ID" value="VEN33768.1"/>
    <property type="molecule type" value="Genomic_DNA"/>
</dbReference>
<dbReference type="GO" id="GO:0045087">
    <property type="term" value="P:innate immune response"/>
    <property type="evidence" value="ECO:0007669"/>
    <property type="project" value="UniProtKB-KW"/>
</dbReference>
<keyword evidence="11" id="KW-1185">Reference proteome</keyword>
<dbReference type="AlphaFoldDB" id="A0A653BDY5"/>
<comment type="similarity">
    <text evidence="2">Belongs to the attacin/sarcotoxin-2 family.</text>
</comment>
<gene>
    <name evidence="10" type="ORF">CALMAC_LOCUS203</name>
</gene>
<keyword evidence="4" id="KW-0929">Antimicrobial</keyword>
<feature type="chain" id="PRO_5025050030" description="Attacin C-terminal domain-containing protein" evidence="8">
    <location>
        <begin position="17"/>
        <end position="167"/>
    </location>
</feature>
<evidence type="ECO:0000256" key="2">
    <source>
        <dbReference type="ARBA" id="ARBA00007550"/>
    </source>
</evidence>
<dbReference type="GO" id="GO:0005576">
    <property type="term" value="C:extracellular region"/>
    <property type="evidence" value="ECO:0007669"/>
    <property type="project" value="UniProtKB-SubCell"/>
</dbReference>
<evidence type="ECO:0000259" key="9">
    <source>
        <dbReference type="Pfam" id="PF03769"/>
    </source>
</evidence>
<reference evidence="10 11" key="1">
    <citation type="submission" date="2019-01" db="EMBL/GenBank/DDBJ databases">
        <authorList>
            <person name="Sayadi A."/>
        </authorList>
    </citation>
    <scope>NUCLEOTIDE SEQUENCE [LARGE SCALE GENOMIC DNA]</scope>
</reference>
<keyword evidence="3" id="KW-0964">Secreted</keyword>
<dbReference type="Pfam" id="PF03769">
    <property type="entry name" value="Attacin_C"/>
    <property type="match status" value="1"/>
</dbReference>